<feature type="signal peptide" evidence="3">
    <location>
        <begin position="1"/>
        <end position="22"/>
    </location>
</feature>
<protein>
    <submittedName>
        <fullName evidence="4">Zinc transport system substrate-binding protein</fullName>
    </submittedName>
</protein>
<organism evidence="4 5">
    <name type="scientific">Evansella caseinilytica</name>
    <dbReference type="NCBI Taxonomy" id="1503961"/>
    <lineage>
        <taxon>Bacteria</taxon>
        <taxon>Bacillati</taxon>
        <taxon>Bacillota</taxon>
        <taxon>Bacilli</taxon>
        <taxon>Bacillales</taxon>
        <taxon>Bacillaceae</taxon>
        <taxon>Evansella</taxon>
    </lineage>
</organism>
<dbReference type="Proteomes" id="UP000198935">
    <property type="component" value="Unassembled WGS sequence"/>
</dbReference>
<evidence type="ECO:0000256" key="3">
    <source>
        <dbReference type="SAM" id="SignalP"/>
    </source>
</evidence>
<keyword evidence="1" id="KW-0175">Coiled coil</keyword>
<dbReference type="InterPro" id="IPR006127">
    <property type="entry name" value="ZnuA-like"/>
</dbReference>
<evidence type="ECO:0000313" key="4">
    <source>
        <dbReference type="EMBL" id="SDZ58726.1"/>
    </source>
</evidence>
<dbReference type="PANTHER" id="PTHR42953:SF8">
    <property type="entry name" value="ZINT DOMAIN-CONTAINING PROTEIN"/>
    <property type="match status" value="1"/>
</dbReference>
<feature type="coiled-coil region" evidence="1">
    <location>
        <begin position="224"/>
        <end position="251"/>
    </location>
</feature>
<evidence type="ECO:0000313" key="5">
    <source>
        <dbReference type="Proteomes" id="UP000198935"/>
    </source>
</evidence>
<proteinExistence type="predicted"/>
<dbReference type="OrthoDB" id="9810636at2"/>
<sequence length="365" mass="40679">MKKLSILFSVMLVLAMILSACGQEENETSDTSDDAAGNTAETLKVYTTLYPLEYFASRIGGDHVEVTNIVPAGADAHSFEPTANQMIEIADGDLFIYNGAGFEGFAERIKETIASHEVMILTAADGLEFIGYDHDHAHEEDDHAHEEDDHAHEEDDHAHEEDDHAHEEDDHAHEEDDHAHEEDGDDHGHAHGEEDPHVWLDPLRAVQLAENIKTALVELYPDGEELFTENFEALTAELEALDEEFVAMADEISKDTIVVSHAGYGYWDDRYGIHQIGIAGLSPTNEPSIKQIQETIAFVEANNITHIMFEQNIPVNIAETVRDEVGAEALWLHNLESLTQEELDGGEDYFTLMRSNIETLKTALQ</sequence>
<keyword evidence="3" id="KW-0732">Signal</keyword>
<feature type="region of interest" description="Disordered" evidence="2">
    <location>
        <begin position="139"/>
        <end position="195"/>
    </location>
</feature>
<name>A0A1H3U8H0_9BACI</name>
<gene>
    <name evidence="4" type="ORF">SAMN05421736_11958</name>
</gene>
<feature type="chain" id="PRO_5011685008" evidence="3">
    <location>
        <begin position="23"/>
        <end position="365"/>
    </location>
</feature>
<keyword evidence="5" id="KW-1185">Reference proteome</keyword>
<evidence type="ECO:0000256" key="2">
    <source>
        <dbReference type="SAM" id="MobiDB-lite"/>
    </source>
</evidence>
<dbReference type="GO" id="GO:0046872">
    <property type="term" value="F:metal ion binding"/>
    <property type="evidence" value="ECO:0007669"/>
    <property type="project" value="InterPro"/>
</dbReference>
<dbReference type="STRING" id="1503961.SAMN05421736_11958"/>
<dbReference type="InterPro" id="IPR050492">
    <property type="entry name" value="Bact_metal-bind_prot9"/>
</dbReference>
<dbReference type="PROSITE" id="PS51257">
    <property type="entry name" value="PROKAR_LIPOPROTEIN"/>
    <property type="match status" value="1"/>
</dbReference>
<dbReference type="GO" id="GO:0030001">
    <property type="term" value="P:metal ion transport"/>
    <property type="evidence" value="ECO:0007669"/>
    <property type="project" value="InterPro"/>
</dbReference>
<reference evidence="5" key="1">
    <citation type="submission" date="2016-10" db="EMBL/GenBank/DDBJ databases">
        <authorList>
            <person name="Varghese N."/>
            <person name="Submissions S."/>
        </authorList>
    </citation>
    <scope>NUCLEOTIDE SEQUENCE [LARGE SCALE GENOMIC DNA]</scope>
    <source>
        <strain evidence="5">SP</strain>
    </source>
</reference>
<dbReference type="AlphaFoldDB" id="A0A1H3U8H0"/>
<dbReference type="Gene3D" id="3.40.50.1980">
    <property type="entry name" value="Nitrogenase molybdenum iron protein domain"/>
    <property type="match status" value="3"/>
</dbReference>
<dbReference type="SUPFAM" id="SSF53807">
    <property type="entry name" value="Helical backbone' metal receptor"/>
    <property type="match status" value="1"/>
</dbReference>
<evidence type="ECO:0000256" key="1">
    <source>
        <dbReference type="SAM" id="Coils"/>
    </source>
</evidence>
<dbReference type="EMBL" id="FNPI01000019">
    <property type="protein sequence ID" value="SDZ58726.1"/>
    <property type="molecule type" value="Genomic_DNA"/>
</dbReference>
<dbReference type="Pfam" id="PF01297">
    <property type="entry name" value="ZnuA"/>
    <property type="match status" value="1"/>
</dbReference>
<dbReference type="PANTHER" id="PTHR42953">
    <property type="entry name" value="HIGH-AFFINITY ZINC UPTAKE SYSTEM PROTEIN ZNUA-RELATED"/>
    <property type="match status" value="1"/>
</dbReference>
<accession>A0A1H3U8H0</accession>